<evidence type="ECO:0000313" key="3">
    <source>
        <dbReference type="Proteomes" id="UP000520814"/>
    </source>
</evidence>
<feature type="chain" id="PRO_5031123279" evidence="1">
    <location>
        <begin position="25"/>
        <end position="101"/>
    </location>
</feature>
<dbReference type="Proteomes" id="UP000520814">
    <property type="component" value="Unassembled WGS sequence"/>
</dbReference>
<keyword evidence="1" id="KW-0732">Signal</keyword>
<dbReference type="EMBL" id="JACHGW010000008">
    <property type="protein sequence ID" value="MBB6053771.1"/>
    <property type="molecule type" value="Genomic_DNA"/>
</dbReference>
<dbReference type="AlphaFoldDB" id="A0A7W9SVS4"/>
<comment type="caution">
    <text evidence="2">The sequence shown here is derived from an EMBL/GenBank/DDBJ whole genome shotgun (WGS) entry which is preliminary data.</text>
</comment>
<evidence type="ECO:0000313" key="2">
    <source>
        <dbReference type="EMBL" id="MBB6053771.1"/>
    </source>
</evidence>
<evidence type="ECO:0000256" key="1">
    <source>
        <dbReference type="SAM" id="SignalP"/>
    </source>
</evidence>
<accession>A0A7W9SVS4</accession>
<proteinExistence type="predicted"/>
<keyword evidence="3" id="KW-1185">Reference proteome</keyword>
<feature type="signal peptide" evidence="1">
    <location>
        <begin position="1"/>
        <end position="24"/>
    </location>
</feature>
<protein>
    <submittedName>
        <fullName evidence="2">Uncharacterized protein</fullName>
    </submittedName>
</protein>
<gene>
    <name evidence="2" type="ORF">HNQ39_005613</name>
</gene>
<dbReference type="RefSeq" id="WP_184203860.1">
    <property type="nucleotide sequence ID" value="NZ_JACHGW010000008.1"/>
</dbReference>
<sequence>MKTARILSLLFLGLPVMALLPAQAHNGARQSYTFRFKGKTWTIQSERIQRKGTLLTFMGNVKATSNRGDKIFADRAELCKTPGHEQLTLSPVKIGHIVTDQ</sequence>
<name>A0A7W9SVS4_ARMRO</name>
<reference evidence="2 3" key="1">
    <citation type="submission" date="2020-08" db="EMBL/GenBank/DDBJ databases">
        <title>Genomic Encyclopedia of Type Strains, Phase IV (KMG-IV): sequencing the most valuable type-strain genomes for metagenomic binning, comparative biology and taxonomic classification.</title>
        <authorList>
            <person name="Goeker M."/>
        </authorList>
    </citation>
    <scope>NUCLEOTIDE SEQUENCE [LARGE SCALE GENOMIC DNA]</scope>
    <source>
        <strain evidence="2 3">DSM 23562</strain>
    </source>
</reference>
<organism evidence="2 3">
    <name type="scientific">Armatimonas rosea</name>
    <dbReference type="NCBI Taxonomy" id="685828"/>
    <lineage>
        <taxon>Bacteria</taxon>
        <taxon>Bacillati</taxon>
        <taxon>Armatimonadota</taxon>
        <taxon>Armatimonadia</taxon>
        <taxon>Armatimonadales</taxon>
        <taxon>Armatimonadaceae</taxon>
        <taxon>Armatimonas</taxon>
    </lineage>
</organism>